<dbReference type="Pfam" id="PF13439">
    <property type="entry name" value="Glyco_transf_4"/>
    <property type="match status" value="1"/>
</dbReference>
<organism evidence="3 4">
    <name type="scientific">Vibrio gelatinilyticus</name>
    <dbReference type="NCBI Taxonomy" id="2893468"/>
    <lineage>
        <taxon>Bacteria</taxon>
        <taxon>Pseudomonadati</taxon>
        <taxon>Pseudomonadota</taxon>
        <taxon>Gammaproteobacteria</taxon>
        <taxon>Vibrionales</taxon>
        <taxon>Vibrionaceae</taxon>
        <taxon>Vibrio</taxon>
    </lineage>
</organism>
<keyword evidence="4" id="KW-1185">Reference proteome</keyword>
<reference evidence="3" key="1">
    <citation type="submission" date="2021-11" db="EMBL/GenBank/DDBJ databases">
        <title>Vibrio ZSDE26 sp. nov. and Vibrio ZSDZ34 sp. nov., isolated from coastal seawater in Qingdao.</title>
        <authorList>
            <person name="Zhang P."/>
        </authorList>
    </citation>
    <scope>NUCLEOTIDE SEQUENCE</scope>
    <source>
        <strain evidence="3">ZSDZ34</strain>
    </source>
</reference>
<dbReference type="Pfam" id="PF00534">
    <property type="entry name" value="Glycos_transf_1"/>
    <property type="match status" value="1"/>
</dbReference>
<dbReference type="GO" id="GO:0016757">
    <property type="term" value="F:glycosyltransferase activity"/>
    <property type="evidence" value="ECO:0007669"/>
    <property type="project" value="InterPro"/>
</dbReference>
<dbReference type="Proteomes" id="UP001139488">
    <property type="component" value="Unassembled WGS sequence"/>
</dbReference>
<gene>
    <name evidence="3" type="ORF">LNL84_00670</name>
</gene>
<protein>
    <submittedName>
        <fullName evidence="3">Glycosyltransferase family 4 protein</fullName>
    </submittedName>
</protein>
<dbReference type="PANTHER" id="PTHR12526">
    <property type="entry name" value="GLYCOSYLTRANSFERASE"/>
    <property type="match status" value="1"/>
</dbReference>
<evidence type="ECO:0000259" key="2">
    <source>
        <dbReference type="Pfam" id="PF13439"/>
    </source>
</evidence>
<dbReference type="SUPFAM" id="SSF53756">
    <property type="entry name" value="UDP-Glycosyltransferase/glycogen phosphorylase"/>
    <property type="match status" value="1"/>
</dbReference>
<evidence type="ECO:0000313" key="3">
    <source>
        <dbReference type="EMBL" id="MCJ2375340.1"/>
    </source>
</evidence>
<accession>A0A9X2AUH0</accession>
<name>A0A9X2AUH0_9VIBR</name>
<dbReference type="EMBL" id="JAJNNZ010000001">
    <property type="protein sequence ID" value="MCJ2375340.1"/>
    <property type="molecule type" value="Genomic_DNA"/>
</dbReference>
<feature type="domain" description="Glycosyltransferase subfamily 4-like N-terminal" evidence="2">
    <location>
        <begin position="18"/>
        <end position="158"/>
    </location>
</feature>
<evidence type="ECO:0000313" key="4">
    <source>
        <dbReference type="Proteomes" id="UP001139488"/>
    </source>
</evidence>
<dbReference type="InterPro" id="IPR001296">
    <property type="entry name" value="Glyco_trans_1"/>
</dbReference>
<dbReference type="PANTHER" id="PTHR12526:SF637">
    <property type="entry name" value="GLYCOSYLTRANSFERASE EPSF-RELATED"/>
    <property type="match status" value="1"/>
</dbReference>
<evidence type="ECO:0000259" key="1">
    <source>
        <dbReference type="Pfam" id="PF00534"/>
    </source>
</evidence>
<dbReference type="InterPro" id="IPR028098">
    <property type="entry name" value="Glyco_trans_4-like_N"/>
</dbReference>
<feature type="domain" description="Glycosyl transferase family 1" evidence="1">
    <location>
        <begin position="176"/>
        <end position="317"/>
    </location>
</feature>
<comment type="caution">
    <text evidence="3">The sequence shown here is derived from an EMBL/GenBank/DDBJ whole genome shotgun (WGS) entry which is preliminary data.</text>
</comment>
<dbReference type="RefSeq" id="WP_244354256.1">
    <property type="nucleotide sequence ID" value="NZ_JAJNNZ010000001.1"/>
</dbReference>
<dbReference type="CDD" id="cd03801">
    <property type="entry name" value="GT4_PimA-like"/>
    <property type="match status" value="1"/>
</dbReference>
<dbReference type="GO" id="GO:1901135">
    <property type="term" value="P:carbohydrate derivative metabolic process"/>
    <property type="evidence" value="ECO:0007669"/>
    <property type="project" value="UniProtKB-ARBA"/>
</dbReference>
<dbReference type="AlphaFoldDB" id="A0A9X2AUH0"/>
<sequence length="344" mass="39127">MSSVKPNDLLLIVDSSNFGGIEAHVLQLSLAMRLQSVHVTAVLLDSYSDNPLIQKLKEHQVDYLCLKQMFPKIPFWKRLHQLMMERCPKAIHSHGYKANLLCRWTQLRWPNNSIAYVASFHAGETPKGRVRLYDMLDRYTAFLSDNNICVSKRIQEKLPCHSSVVRNFVSMPTDLQVNDKQIAFVGRLSHEKAPDRFIQLAAKLPSVAFHIYGSGPMEQEIKQSAPPNVFLHGHQSDMTQVWSNIEMLVMPSRYEGLPMAALEAMSRKIPVLSSPVGEMPSLIQHDINGWIAKSDAELKDYVEYWCSLNKVDKEAIKSHAHATIEQHYSAEAVLPNFLSAYQFL</sequence>
<proteinExistence type="predicted"/>
<dbReference type="Gene3D" id="3.40.50.2000">
    <property type="entry name" value="Glycogen Phosphorylase B"/>
    <property type="match status" value="2"/>
</dbReference>